<dbReference type="Proteomes" id="UP001590951">
    <property type="component" value="Unassembled WGS sequence"/>
</dbReference>
<comment type="caution">
    <text evidence="2">The sequence shown here is derived from an EMBL/GenBank/DDBJ whole genome shotgun (WGS) entry which is preliminary data.</text>
</comment>
<keyword evidence="3" id="KW-1185">Reference proteome</keyword>
<protein>
    <recommendedName>
        <fullName evidence="4">Ecp2 effector protein domain-containing protein</fullName>
    </recommendedName>
</protein>
<proteinExistence type="predicted"/>
<evidence type="ECO:0000313" key="2">
    <source>
        <dbReference type="EMBL" id="KAL2056121.1"/>
    </source>
</evidence>
<evidence type="ECO:0000256" key="1">
    <source>
        <dbReference type="SAM" id="SignalP"/>
    </source>
</evidence>
<dbReference type="EMBL" id="JBHFEH010000009">
    <property type="protein sequence ID" value="KAL2056121.1"/>
    <property type="molecule type" value="Genomic_DNA"/>
</dbReference>
<feature type="chain" id="PRO_5047208350" description="Ecp2 effector protein domain-containing protein" evidence="1">
    <location>
        <begin position="21"/>
        <end position="213"/>
    </location>
</feature>
<feature type="signal peptide" evidence="1">
    <location>
        <begin position="1"/>
        <end position="20"/>
    </location>
</feature>
<organism evidence="2 3">
    <name type="scientific">Lepraria finkii</name>
    <dbReference type="NCBI Taxonomy" id="1340010"/>
    <lineage>
        <taxon>Eukaryota</taxon>
        <taxon>Fungi</taxon>
        <taxon>Dikarya</taxon>
        <taxon>Ascomycota</taxon>
        <taxon>Pezizomycotina</taxon>
        <taxon>Lecanoromycetes</taxon>
        <taxon>OSLEUM clade</taxon>
        <taxon>Lecanoromycetidae</taxon>
        <taxon>Lecanorales</taxon>
        <taxon>Lecanorineae</taxon>
        <taxon>Stereocaulaceae</taxon>
        <taxon>Lepraria</taxon>
    </lineage>
</organism>
<reference evidence="2 3" key="1">
    <citation type="submission" date="2024-09" db="EMBL/GenBank/DDBJ databases">
        <title>Rethinking Asexuality: The Enigmatic Case of Functional Sexual Genes in Lepraria (Stereocaulaceae).</title>
        <authorList>
            <person name="Doellman M."/>
            <person name="Sun Y."/>
            <person name="Barcenas-Pena A."/>
            <person name="Lumbsch H.T."/>
            <person name="Grewe F."/>
        </authorList>
    </citation>
    <scope>NUCLEOTIDE SEQUENCE [LARGE SCALE GENOMIC DNA]</scope>
    <source>
        <strain evidence="2 3">Grewe 0041</strain>
    </source>
</reference>
<evidence type="ECO:0008006" key="4">
    <source>
        <dbReference type="Google" id="ProtNLM"/>
    </source>
</evidence>
<keyword evidence="1" id="KW-0732">Signal</keyword>
<evidence type="ECO:0000313" key="3">
    <source>
        <dbReference type="Proteomes" id="UP001590951"/>
    </source>
</evidence>
<sequence>MKLPLSFSLPLATLISVALGAAQVQFTNTGSVSTALPSNAPPSTDAASTNATEVDAAAIECIHNRNPFSMRNMIKRQCDGAIQTLPQDDTQGTFHTGGNDDAFKLPLERTFENCQVKVGLNYGYDADDGSWAKLVLVALQLSRKCAKATPIMNMLGGNRAGYVIAGDHAKIQVTILYYNPRAGANATVTDAYVGGADANTTVMNTTPDAVLTA</sequence>
<accession>A0ABR4BGG3</accession>
<name>A0ABR4BGG3_9LECA</name>
<gene>
    <name evidence="2" type="ORF">ABVK25_003764</name>
</gene>